<sequence>MPQDPLIHMRRRDPLVDTRLAPPATFKCNFHCHILLEQLSIGTLENRRQLYNLVFIYNIINNKTVNTEVVNKIKIIVPNIRLRNRHSSRYFDIPRCTPTYRDSTLISAMQTFNEFSRELDLDMRMENYRETCKQILNLD</sequence>
<organism evidence="1">
    <name type="scientific">Cacopsylla melanoneura</name>
    <dbReference type="NCBI Taxonomy" id="428564"/>
    <lineage>
        <taxon>Eukaryota</taxon>
        <taxon>Metazoa</taxon>
        <taxon>Ecdysozoa</taxon>
        <taxon>Arthropoda</taxon>
        <taxon>Hexapoda</taxon>
        <taxon>Insecta</taxon>
        <taxon>Pterygota</taxon>
        <taxon>Neoptera</taxon>
        <taxon>Paraneoptera</taxon>
        <taxon>Hemiptera</taxon>
        <taxon>Sternorrhyncha</taxon>
        <taxon>Psylloidea</taxon>
        <taxon>Psyllidae</taxon>
        <taxon>Psyllinae</taxon>
        <taxon>Cacopsylla</taxon>
    </lineage>
</organism>
<dbReference type="AlphaFoldDB" id="A0A8D9DMV2"/>
<accession>A0A8D9DMV2</accession>
<protein>
    <submittedName>
        <fullName evidence="1">Uncharacterized protein</fullName>
    </submittedName>
</protein>
<proteinExistence type="predicted"/>
<evidence type="ECO:0000313" key="1">
    <source>
        <dbReference type="EMBL" id="CAG6725413.1"/>
    </source>
</evidence>
<dbReference type="EMBL" id="HBUF01369482">
    <property type="protein sequence ID" value="CAG6725413.1"/>
    <property type="molecule type" value="Transcribed_RNA"/>
</dbReference>
<reference evidence="1" key="1">
    <citation type="submission" date="2021-05" db="EMBL/GenBank/DDBJ databases">
        <authorList>
            <person name="Alioto T."/>
            <person name="Alioto T."/>
            <person name="Gomez Garrido J."/>
        </authorList>
    </citation>
    <scope>NUCLEOTIDE SEQUENCE</scope>
</reference>
<name>A0A8D9DMV2_9HEMI</name>